<keyword evidence="1" id="KW-0472">Membrane</keyword>
<evidence type="ECO:0000313" key="3">
    <source>
        <dbReference type="Proteomes" id="UP000663923"/>
    </source>
</evidence>
<gene>
    <name evidence="2" type="ORF">J4G78_10205</name>
</gene>
<dbReference type="EMBL" id="CP071794">
    <property type="protein sequence ID" value="QTD54639.1"/>
    <property type="molecule type" value="Genomic_DNA"/>
</dbReference>
<feature type="transmembrane region" description="Helical" evidence="1">
    <location>
        <begin position="12"/>
        <end position="33"/>
    </location>
</feature>
<reference evidence="2 3" key="1">
    <citation type="submission" date="2021-03" db="EMBL/GenBank/DDBJ databases">
        <title>Complete genome of Parasphingorhabdus_sp.JHSY0214.</title>
        <authorList>
            <person name="Yoo J.H."/>
            <person name="Bae J.W."/>
        </authorList>
    </citation>
    <scope>NUCLEOTIDE SEQUENCE [LARGE SCALE GENOMIC DNA]</scope>
    <source>
        <strain evidence="2 3">JHSY0214</strain>
    </source>
</reference>
<dbReference type="RefSeq" id="WP_207986473.1">
    <property type="nucleotide sequence ID" value="NZ_CP071794.1"/>
</dbReference>
<keyword evidence="1" id="KW-0812">Transmembrane</keyword>
<proteinExistence type="predicted"/>
<dbReference type="Proteomes" id="UP000663923">
    <property type="component" value="Chromosome"/>
</dbReference>
<keyword evidence="1" id="KW-1133">Transmembrane helix</keyword>
<feature type="transmembrane region" description="Helical" evidence="1">
    <location>
        <begin position="54"/>
        <end position="74"/>
    </location>
</feature>
<keyword evidence="3" id="KW-1185">Reference proteome</keyword>
<feature type="transmembrane region" description="Helical" evidence="1">
    <location>
        <begin position="117"/>
        <end position="137"/>
    </location>
</feature>
<evidence type="ECO:0000313" key="2">
    <source>
        <dbReference type="EMBL" id="QTD54639.1"/>
    </source>
</evidence>
<name>A0ABX7SZC6_9SPHN</name>
<organism evidence="2 3">
    <name type="scientific">Parasphingorhabdus cellanae</name>
    <dbReference type="NCBI Taxonomy" id="2806553"/>
    <lineage>
        <taxon>Bacteria</taxon>
        <taxon>Pseudomonadati</taxon>
        <taxon>Pseudomonadota</taxon>
        <taxon>Alphaproteobacteria</taxon>
        <taxon>Sphingomonadales</taxon>
        <taxon>Sphingomonadaceae</taxon>
        <taxon>Parasphingorhabdus</taxon>
    </lineage>
</organism>
<protein>
    <submittedName>
        <fullName evidence="2">Uncharacterized protein</fullName>
    </submittedName>
</protein>
<feature type="transmembrane region" description="Helical" evidence="1">
    <location>
        <begin position="86"/>
        <end position="105"/>
    </location>
</feature>
<evidence type="ECO:0000256" key="1">
    <source>
        <dbReference type="SAM" id="Phobius"/>
    </source>
</evidence>
<accession>A0ABX7SZC6</accession>
<sequence>MLAALDFGQKLLVVGGVLSLLASLLHIGVIIGGPDWYRFFGAGEDMARMAEKGSLYPTLITIGIAAILAIWSWFAFAGAGLVWKPPLLRAGLIAISAIYLTRGLVLLPMTLLAPEKINGFAIWSSAIVLVYGLFYAVGTWKSWSAF</sequence>